<dbReference type="SUPFAM" id="SSF53590">
    <property type="entry name" value="Nucleoside hydrolase"/>
    <property type="match status" value="1"/>
</dbReference>
<evidence type="ECO:0000313" key="1">
    <source>
        <dbReference type="EMBL" id="NLR93386.1"/>
    </source>
</evidence>
<reference evidence="1 2" key="1">
    <citation type="submission" date="2020-04" db="EMBL/GenBank/DDBJ databases">
        <title>Flammeovirga sp. SR4, a novel species isolated from seawater.</title>
        <authorList>
            <person name="Wang X."/>
        </authorList>
    </citation>
    <scope>NUCLEOTIDE SEQUENCE [LARGE SCALE GENOMIC DNA]</scope>
    <source>
        <strain evidence="1 2">SR4</strain>
    </source>
</reference>
<evidence type="ECO:0000313" key="2">
    <source>
        <dbReference type="Proteomes" id="UP000585050"/>
    </source>
</evidence>
<protein>
    <recommendedName>
        <fullName evidence="3">Inosine/uridine-preferring nucleoside hydrolase domain-containing protein</fullName>
    </recommendedName>
</protein>
<gene>
    <name evidence="1" type="ORF">HGP29_19475</name>
</gene>
<comment type="caution">
    <text evidence="1">The sequence shown here is derived from an EMBL/GenBank/DDBJ whole genome shotgun (WGS) entry which is preliminary data.</text>
</comment>
<dbReference type="Gene3D" id="3.90.245.10">
    <property type="entry name" value="Ribonucleoside hydrolase-like"/>
    <property type="match status" value="1"/>
</dbReference>
<name>A0A7X8SNC9_9BACT</name>
<dbReference type="AlphaFoldDB" id="A0A7X8SNC9"/>
<proteinExistence type="predicted"/>
<organism evidence="1 2">
    <name type="scientific">Flammeovirga agarivorans</name>
    <dbReference type="NCBI Taxonomy" id="2726742"/>
    <lineage>
        <taxon>Bacteria</taxon>
        <taxon>Pseudomonadati</taxon>
        <taxon>Bacteroidota</taxon>
        <taxon>Cytophagia</taxon>
        <taxon>Cytophagales</taxon>
        <taxon>Flammeovirgaceae</taxon>
        <taxon>Flammeovirga</taxon>
    </lineage>
</organism>
<keyword evidence="2" id="KW-1185">Reference proteome</keyword>
<accession>A0A7X8SNC9</accession>
<dbReference type="GO" id="GO:0016799">
    <property type="term" value="F:hydrolase activity, hydrolyzing N-glycosyl compounds"/>
    <property type="evidence" value="ECO:0007669"/>
    <property type="project" value="InterPro"/>
</dbReference>
<evidence type="ECO:0008006" key="3">
    <source>
        <dbReference type="Google" id="ProtNLM"/>
    </source>
</evidence>
<dbReference type="Proteomes" id="UP000585050">
    <property type="component" value="Unassembled WGS sequence"/>
</dbReference>
<dbReference type="EMBL" id="JABAIL010000006">
    <property type="protein sequence ID" value="NLR93386.1"/>
    <property type="molecule type" value="Genomic_DNA"/>
</dbReference>
<dbReference type="InterPro" id="IPR036452">
    <property type="entry name" value="Ribo_hydro-like"/>
</dbReference>
<sequence length="342" mass="40069">MKNIYTYIVIIFYSLCVVSCSSNQKKVVIEKKEIPNVIITTDINNKDYSITDEHAFLYLLWYLNNVSVQSVMLDEYNDYGLEILNNIIQCYAQDYKNQSYSFEARNFPSPDDLKKTILTDKEKGIKKVIRQIRQSNDSPTYFLVLGSMKTVKEVLFRAPDLAKKVRVISVASGIKPPDEDVCGNLNWNGWGRTEIFERFTELWWIENDWAFKGISEGEESNKLYKEVIHFGAMGKYLSEKENTFFNLEEAIPFMFLIDPQVNTKYPEFGGWTGNYIKPFPVERPNYWVDRANTKKWNYQKPCNTWDLAFQVLNERKMSIVDRRDDMSTSLLSNLNKLYSSNK</sequence>
<dbReference type="RefSeq" id="WP_168884097.1">
    <property type="nucleotide sequence ID" value="NZ_JABAIL010000006.1"/>
</dbReference>